<evidence type="ECO:0000313" key="4">
    <source>
        <dbReference type="EMBL" id="CEF98697.1"/>
    </source>
</evidence>
<reference evidence="5" key="1">
    <citation type="journal article" date="2006" name="Proc. Natl. Acad. Sci. U.S.A.">
        <title>Genome analysis of the smallest free-living eukaryote Ostreococcus tauri unveils many unique features.</title>
        <authorList>
            <person name="Derelle E."/>
            <person name="Ferraz C."/>
            <person name="Rombauts S."/>
            <person name="Rouze P."/>
            <person name="Worden A.Z."/>
            <person name="Robbens S."/>
            <person name="Partensky F."/>
            <person name="Degroeve S."/>
            <person name="Echeynie S."/>
            <person name="Cooke R."/>
            <person name="Saeys Y."/>
            <person name="Wuyts J."/>
            <person name="Jabbari K."/>
            <person name="Bowler C."/>
            <person name="Panaud O."/>
            <person name="Piegu B."/>
            <person name="Ball S.G."/>
            <person name="Ral J.-P."/>
            <person name="Bouget F.-Y."/>
            <person name="Piganeau G."/>
            <person name="De Baets B."/>
            <person name="Picard A."/>
            <person name="Delseny M."/>
            <person name="Demaille J."/>
            <person name="Van de Peer Y."/>
            <person name="Moreau H."/>
        </authorList>
    </citation>
    <scope>NUCLEOTIDE SEQUENCE [LARGE SCALE GENOMIC DNA]</scope>
    <source>
        <strain evidence="5">OTTH 0595 / CCAP 157/2 / RCC745</strain>
    </source>
</reference>
<evidence type="ECO:0000313" key="5">
    <source>
        <dbReference type="Proteomes" id="UP000009170"/>
    </source>
</evidence>
<feature type="compositionally biased region" description="Pro residues" evidence="1">
    <location>
        <begin position="62"/>
        <end position="119"/>
    </location>
</feature>
<dbReference type="KEGG" id="ota:OT_ostta07g02160"/>
<keyword evidence="3" id="KW-0732">Signal</keyword>
<dbReference type="GO" id="GO:0030041">
    <property type="term" value="P:actin filament polymerization"/>
    <property type="evidence" value="ECO:0007669"/>
    <property type="project" value="TreeGrafter"/>
</dbReference>
<dbReference type="RefSeq" id="XP_003080285.2">
    <property type="nucleotide sequence ID" value="XM_003080237.2"/>
</dbReference>
<dbReference type="GeneID" id="9836639"/>
<keyword evidence="2" id="KW-0472">Membrane</keyword>
<accession>A0A090M7N2</accession>
<comment type="caution">
    <text evidence="4">The sequence shown here is derived from an EMBL/GenBank/DDBJ whole genome shotgun (WGS) entry which is preliminary data.</text>
</comment>
<dbReference type="PANTHER" id="PTHR45691">
    <property type="entry name" value="PROTEIN DIAPHANOUS"/>
    <property type="match status" value="1"/>
</dbReference>
<feature type="signal peptide" evidence="3">
    <location>
        <begin position="1"/>
        <end position="29"/>
    </location>
</feature>
<evidence type="ECO:0000256" key="1">
    <source>
        <dbReference type="SAM" id="MobiDB-lite"/>
    </source>
</evidence>
<sequence>MARARRRRARVVAATLIVVAASLAVGARAETTGFSGGSIGLDVSFVDGDGLSLARGGDDGYPPYPPYPPYPVAPPRPSPPSPPRPPRPPPAPRPPRPPRAPRPPPPSPRPPPPPAPPPSDPERKMDALALLVFAVLTAVVVGGAIYLAMWHDEDATEGRDGAGDEDAPRTTIREELEDFASYAKTNVAKRAREAIVRVQRLTHRDDEEASWRRLSDTNPVVRWVKRTLGDDQDGLGESLIDEDDDDYEDMMTSEPDYAFSEFADYLEEASADATLDPESATRSPNVVSLPRGSPSVASYVR</sequence>
<dbReference type="SUPFAM" id="SSF81995">
    <property type="entry name" value="beta-sandwich domain of Sec23/24"/>
    <property type="match status" value="1"/>
</dbReference>
<proteinExistence type="predicted"/>
<dbReference type="PRINTS" id="PR01217">
    <property type="entry name" value="PRICHEXTENSN"/>
</dbReference>
<dbReference type="PANTHER" id="PTHR45691:SF6">
    <property type="entry name" value="PROTEIN DIAPHANOUS"/>
    <property type="match status" value="1"/>
</dbReference>
<dbReference type="GO" id="GO:0005884">
    <property type="term" value="C:actin filament"/>
    <property type="evidence" value="ECO:0007669"/>
    <property type="project" value="TreeGrafter"/>
</dbReference>
<dbReference type="OrthoDB" id="10629390at2759"/>
<feature type="region of interest" description="Disordered" evidence="1">
    <location>
        <begin position="270"/>
        <end position="301"/>
    </location>
</feature>
<reference evidence="4 5" key="2">
    <citation type="journal article" date="2014" name="BMC Genomics">
        <title>An improved genome of the model marine alga Ostreococcus tauri unfolds by assessing Illumina de novo assemblies.</title>
        <authorList>
            <person name="Blanc-Mathieu R."/>
            <person name="Verhelst B."/>
            <person name="Derelle E."/>
            <person name="Rombauts S."/>
            <person name="Bouget F.Y."/>
            <person name="Carre I."/>
            <person name="Chateau A."/>
            <person name="Eyre-Walker A."/>
            <person name="Grimsley N."/>
            <person name="Moreau H."/>
            <person name="Piegu B."/>
            <person name="Rivals E."/>
            <person name="Schackwitz W."/>
            <person name="Van de Peer Y."/>
            <person name="Piganeau G."/>
        </authorList>
    </citation>
    <scope>NUCLEOTIDE SEQUENCE [LARGE SCALE GENOMIC DNA]</scope>
    <source>
        <strain evidence="5">OTTH 0595 / CCAP 157/2 / RCC745</strain>
    </source>
</reference>
<feature type="transmembrane region" description="Helical" evidence="2">
    <location>
        <begin position="127"/>
        <end position="149"/>
    </location>
</feature>
<evidence type="ECO:0000256" key="2">
    <source>
        <dbReference type="SAM" id="Phobius"/>
    </source>
</evidence>
<dbReference type="EMBL" id="CAID01000007">
    <property type="protein sequence ID" value="CEF98697.1"/>
    <property type="molecule type" value="Genomic_DNA"/>
</dbReference>
<organism evidence="4 5">
    <name type="scientific">Ostreococcus tauri</name>
    <name type="common">Marine green alga</name>
    <dbReference type="NCBI Taxonomy" id="70448"/>
    <lineage>
        <taxon>Eukaryota</taxon>
        <taxon>Viridiplantae</taxon>
        <taxon>Chlorophyta</taxon>
        <taxon>Mamiellophyceae</taxon>
        <taxon>Mamiellales</taxon>
        <taxon>Bathycoccaceae</taxon>
        <taxon>Ostreococcus</taxon>
    </lineage>
</organism>
<protein>
    <submittedName>
        <fullName evidence="4">Unnamed product</fullName>
    </submittedName>
</protein>
<dbReference type="InterPro" id="IPR051412">
    <property type="entry name" value="Formin_Homology_Diaphanous_sf"/>
</dbReference>
<keyword evidence="2" id="KW-1133">Transmembrane helix</keyword>
<evidence type="ECO:0000256" key="3">
    <source>
        <dbReference type="SAM" id="SignalP"/>
    </source>
</evidence>
<dbReference type="Proteomes" id="UP000009170">
    <property type="component" value="Unassembled WGS sequence"/>
</dbReference>
<keyword evidence="2" id="KW-0812">Transmembrane</keyword>
<gene>
    <name evidence="4" type="ORF">OT_ostta07g02160</name>
</gene>
<feature type="region of interest" description="Disordered" evidence="1">
    <location>
        <begin position="54"/>
        <end position="122"/>
    </location>
</feature>
<keyword evidence="5" id="KW-1185">Reference proteome</keyword>
<dbReference type="InParanoid" id="A0A090M7N2"/>
<feature type="chain" id="PRO_5001860340" evidence="3">
    <location>
        <begin position="30"/>
        <end position="301"/>
    </location>
</feature>
<name>A0A090M7N2_OSTTA</name>
<dbReference type="AlphaFoldDB" id="A0A090M7N2"/>